<dbReference type="AlphaFoldDB" id="A0A7U4QJW8"/>
<dbReference type="KEGG" id="daw:HS1_000913"/>
<dbReference type="RefSeq" id="WP_066061578.1">
    <property type="nucleotide sequence ID" value="NZ_CP013015.1"/>
</dbReference>
<protein>
    <submittedName>
        <fullName evidence="1">Phage Gp37Gp68</fullName>
    </submittedName>
</protein>
<dbReference type="Pfam" id="PF07505">
    <property type="entry name" value="DUF5131"/>
    <property type="match status" value="1"/>
</dbReference>
<gene>
    <name evidence="1" type="ORF">HS1_000913</name>
</gene>
<reference evidence="1 2" key="1">
    <citation type="submission" date="2015-10" db="EMBL/GenBank/DDBJ databases">
        <title>Candidatus Desulfofervidus auxilii, a hydrogenotrophic sulfate-reducing bacterium involved in the thermophilic anaerobic oxidation of methane.</title>
        <authorList>
            <person name="Krukenberg V."/>
            <person name="Richter M."/>
            <person name="Wegener G."/>
        </authorList>
    </citation>
    <scope>NUCLEOTIDE SEQUENCE [LARGE SCALE GENOMIC DNA]</scope>
    <source>
        <strain evidence="1 2">HS1</strain>
    </source>
</reference>
<proteinExistence type="predicted"/>
<accession>A0A7U4QJW8</accession>
<evidence type="ECO:0000313" key="2">
    <source>
        <dbReference type="Proteomes" id="UP000070560"/>
    </source>
</evidence>
<evidence type="ECO:0000313" key="1">
    <source>
        <dbReference type="EMBL" id="AMM40717.1"/>
    </source>
</evidence>
<dbReference type="InterPro" id="IPR011101">
    <property type="entry name" value="DUF5131"/>
</dbReference>
<name>A0A7U4QJW8_DESA2</name>
<organism evidence="1 2">
    <name type="scientific">Desulfofervidus auxilii</name>
    <dbReference type="NCBI Taxonomy" id="1621989"/>
    <lineage>
        <taxon>Bacteria</taxon>
        <taxon>Pseudomonadati</taxon>
        <taxon>Thermodesulfobacteriota</taxon>
        <taxon>Candidatus Desulfofervidia</taxon>
        <taxon>Candidatus Desulfofervidales</taxon>
        <taxon>Candidatus Desulfofervidaceae</taxon>
        <taxon>Candidatus Desulfofervidus</taxon>
    </lineage>
</organism>
<sequence>MILSDYRKIYAFKGENMRATKIEWVTNPDGTRGDTWNPIIGCRNNCPYCYARKIATRFTGTKMYPNGFSPTFFPERLRIPYKKKKPCMFFVCSMGEMFGNPYPWLTQVFKVIEETPQHTFVILTKNIIDSEIWFLNQTLACYPNVWFGVSVDGIYTPRIYGGSGKLKPDYYLWLKHAISVLRKVKRSGRIGKAIVSFEPLLAPIPSNALSDLAEFCDWFIIGAQTNPNRQPGKQWVESIVKIARVCNIPVFIKDNLEWPEKIQQLPT</sequence>
<dbReference type="Proteomes" id="UP000070560">
    <property type="component" value="Chromosome"/>
</dbReference>
<dbReference type="CDD" id="cd01335">
    <property type="entry name" value="Radical_SAM"/>
    <property type="match status" value="1"/>
</dbReference>
<keyword evidence="2" id="KW-1185">Reference proteome</keyword>
<dbReference type="EMBL" id="CP013015">
    <property type="protein sequence ID" value="AMM40717.1"/>
    <property type="molecule type" value="Genomic_DNA"/>
</dbReference>